<dbReference type="Proteomes" id="UP000799424">
    <property type="component" value="Unassembled WGS sequence"/>
</dbReference>
<dbReference type="AlphaFoldDB" id="A0A6A7AB39"/>
<dbReference type="Gene3D" id="3.40.630.90">
    <property type="match status" value="1"/>
</dbReference>
<dbReference type="InterPro" id="IPR041496">
    <property type="entry name" value="YitH/HolE_GNAT"/>
</dbReference>
<dbReference type="OrthoDB" id="5771378at2759"/>
<dbReference type="InterPro" id="IPR052729">
    <property type="entry name" value="Acyl/Acetyltrans_Enzymes"/>
</dbReference>
<evidence type="ECO:0000313" key="3">
    <source>
        <dbReference type="Proteomes" id="UP000799424"/>
    </source>
</evidence>
<name>A0A6A7AB39_9PLEO</name>
<dbReference type="PANTHER" id="PTHR47237:SF1">
    <property type="entry name" value="SLL0310 PROTEIN"/>
    <property type="match status" value="1"/>
</dbReference>
<proteinExistence type="predicted"/>
<dbReference type="CDD" id="cd04301">
    <property type="entry name" value="NAT_SF"/>
    <property type="match status" value="1"/>
</dbReference>
<dbReference type="Pfam" id="PF00583">
    <property type="entry name" value="Acetyltransf_1"/>
    <property type="match status" value="1"/>
</dbReference>
<accession>A0A6A7AB39</accession>
<protein>
    <recommendedName>
        <fullName evidence="1">N-acetyltransferase domain-containing protein</fullName>
    </recommendedName>
</protein>
<reference evidence="2" key="1">
    <citation type="journal article" date="2020" name="Stud. Mycol.">
        <title>101 Dothideomycetes genomes: a test case for predicting lifestyles and emergence of pathogens.</title>
        <authorList>
            <person name="Haridas S."/>
            <person name="Albert R."/>
            <person name="Binder M."/>
            <person name="Bloem J."/>
            <person name="Labutti K."/>
            <person name="Salamov A."/>
            <person name="Andreopoulos B."/>
            <person name="Baker S."/>
            <person name="Barry K."/>
            <person name="Bills G."/>
            <person name="Bluhm B."/>
            <person name="Cannon C."/>
            <person name="Castanera R."/>
            <person name="Culley D."/>
            <person name="Daum C."/>
            <person name="Ezra D."/>
            <person name="Gonzalez J."/>
            <person name="Henrissat B."/>
            <person name="Kuo A."/>
            <person name="Liang C."/>
            <person name="Lipzen A."/>
            <person name="Lutzoni F."/>
            <person name="Magnuson J."/>
            <person name="Mondo S."/>
            <person name="Nolan M."/>
            <person name="Ohm R."/>
            <person name="Pangilinan J."/>
            <person name="Park H.-J."/>
            <person name="Ramirez L."/>
            <person name="Alfaro M."/>
            <person name="Sun H."/>
            <person name="Tritt A."/>
            <person name="Yoshinaga Y."/>
            <person name="Zwiers L.-H."/>
            <person name="Turgeon B."/>
            <person name="Goodwin S."/>
            <person name="Spatafora J."/>
            <person name="Crous P."/>
            <person name="Grigoriev I."/>
        </authorList>
    </citation>
    <scope>NUCLEOTIDE SEQUENCE</scope>
    <source>
        <strain evidence="2">CBS 113818</strain>
    </source>
</reference>
<dbReference type="SUPFAM" id="SSF55729">
    <property type="entry name" value="Acyl-CoA N-acyltransferases (Nat)"/>
    <property type="match status" value="1"/>
</dbReference>
<dbReference type="PROSITE" id="PS51186">
    <property type="entry name" value="GNAT"/>
    <property type="match status" value="1"/>
</dbReference>
<evidence type="ECO:0000259" key="1">
    <source>
        <dbReference type="PROSITE" id="PS51186"/>
    </source>
</evidence>
<gene>
    <name evidence="2" type="ORF">CC86DRAFT_443379</name>
</gene>
<dbReference type="Pfam" id="PF18014">
    <property type="entry name" value="Acetyltransf_18"/>
    <property type="match status" value="1"/>
</dbReference>
<sequence>MAKTPGFAVRSATSIEEAKALWWPLMQELGWNRAVDDAKVHYEVAGNGNNWLLLIPDSTEKPEGMVVPFIYPNGTAWVGFFIINAAFRGKGLGRELWKEMELVFRTAGTTVIGLDGVEMQVETYKRRGFVDCARIPLMARASLETEPINVTWSLDDAVELQDIRDIDPRLLSKLDLEHTGLDRSAYWATGILTSRLYALGYAIVLDGEITGFIYARHCQDGVRVGPLYAASYSQARQLLHKLMNDYTRKSGSFVAESFGPNAEGMKLFEELGWKYAELSYHRMWLNGNVPVEQREGGKGTKGMYAIFDACAG</sequence>
<organism evidence="2 3">
    <name type="scientific">Ophiobolus disseminans</name>
    <dbReference type="NCBI Taxonomy" id="1469910"/>
    <lineage>
        <taxon>Eukaryota</taxon>
        <taxon>Fungi</taxon>
        <taxon>Dikarya</taxon>
        <taxon>Ascomycota</taxon>
        <taxon>Pezizomycotina</taxon>
        <taxon>Dothideomycetes</taxon>
        <taxon>Pleosporomycetidae</taxon>
        <taxon>Pleosporales</taxon>
        <taxon>Pleosporineae</taxon>
        <taxon>Phaeosphaeriaceae</taxon>
        <taxon>Ophiobolus</taxon>
    </lineage>
</organism>
<dbReference type="Gene3D" id="3.40.630.30">
    <property type="match status" value="1"/>
</dbReference>
<evidence type="ECO:0000313" key="2">
    <source>
        <dbReference type="EMBL" id="KAF2830363.1"/>
    </source>
</evidence>
<dbReference type="InterPro" id="IPR016181">
    <property type="entry name" value="Acyl_CoA_acyltransferase"/>
</dbReference>
<keyword evidence="3" id="KW-1185">Reference proteome</keyword>
<dbReference type="PANTHER" id="PTHR47237">
    <property type="entry name" value="SLL0310 PROTEIN"/>
    <property type="match status" value="1"/>
</dbReference>
<dbReference type="InterPro" id="IPR000182">
    <property type="entry name" value="GNAT_dom"/>
</dbReference>
<dbReference type="EMBL" id="MU006219">
    <property type="protein sequence ID" value="KAF2830363.1"/>
    <property type="molecule type" value="Genomic_DNA"/>
</dbReference>
<feature type="domain" description="N-acetyltransferase" evidence="1">
    <location>
        <begin position="7"/>
        <end position="149"/>
    </location>
</feature>
<dbReference type="GO" id="GO:0016747">
    <property type="term" value="F:acyltransferase activity, transferring groups other than amino-acyl groups"/>
    <property type="evidence" value="ECO:0007669"/>
    <property type="project" value="InterPro"/>
</dbReference>